<reference evidence="3 4" key="1">
    <citation type="submission" date="2021-03" db="EMBL/GenBank/DDBJ databases">
        <title>Succinivibrio sp. nov. isolated from feces of cow.</title>
        <authorList>
            <person name="Choi J.-Y."/>
        </authorList>
    </citation>
    <scope>NUCLEOTIDE SEQUENCE [LARGE SCALE GENOMIC DNA]</scope>
    <source>
        <strain evidence="3 4">AGMB01872</strain>
    </source>
</reference>
<accession>A0ABS7DJ40</accession>
<keyword evidence="3" id="KW-0067">ATP-binding</keyword>
<dbReference type="InterPro" id="IPR025420">
    <property type="entry name" value="DUF4143"/>
</dbReference>
<keyword evidence="3" id="KW-0547">Nucleotide-binding</keyword>
<comment type="caution">
    <text evidence="3">The sequence shown here is derived from an EMBL/GenBank/DDBJ whole genome shotgun (WGS) entry which is preliminary data.</text>
</comment>
<feature type="domain" description="AAA" evidence="1">
    <location>
        <begin position="18"/>
        <end position="152"/>
    </location>
</feature>
<proteinExistence type="predicted"/>
<dbReference type="SUPFAM" id="SSF52540">
    <property type="entry name" value="P-loop containing nucleoside triphosphate hydrolases"/>
    <property type="match status" value="1"/>
</dbReference>
<gene>
    <name evidence="3" type="ORF">J5V48_09495</name>
</gene>
<feature type="domain" description="DUF4143" evidence="2">
    <location>
        <begin position="222"/>
        <end position="385"/>
    </location>
</feature>
<name>A0ABS7DJ40_9GAMM</name>
<dbReference type="InterPro" id="IPR041682">
    <property type="entry name" value="AAA_14"/>
</dbReference>
<dbReference type="GO" id="GO:0005524">
    <property type="term" value="F:ATP binding"/>
    <property type="evidence" value="ECO:0007669"/>
    <property type="project" value="UniProtKB-KW"/>
</dbReference>
<dbReference type="Proteomes" id="UP000731465">
    <property type="component" value="Unassembled WGS sequence"/>
</dbReference>
<dbReference type="InterPro" id="IPR027417">
    <property type="entry name" value="P-loop_NTPase"/>
</dbReference>
<dbReference type="PANTHER" id="PTHR33295:SF7">
    <property type="entry name" value="ATPASE"/>
    <property type="match status" value="1"/>
</dbReference>
<dbReference type="Pfam" id="PF13173">
    <property type="entry name" value="AAA_14"/>
    <property type="match status" value="1"/>
</dbReference>
<evidence type="ECO:0000313" key="4">
    <source>
        <dbReference type="Proteomes" id="UP000731465"/>
    </source>
</evidence>
<evidence type="ECO:0000313" key="3">
    <source>
        <dbReference type="EMBL" id="MBW7571124.1"/>
    </source>
</evidence>
<sequence>MERLVLNKLLEWKNSEFRKPLLLKGVRQVGKTWILKEFGKRYYKNTAYFNFDESPEYKQFFETTKDVKRILDNLIMASGQDIEKNNTLIIFDEIQDCPNVINSLKYFCENAPEYHLACAGSLLGVALAKPSSFPVGKVIFLQINPMSFTEFLMANNDLNLVNFMDSIDEITPIADAFFNPLYEKLKMYFVTGGMPESVLMWTENKKVQKIQEALSNILQSYEADFGKHPNVNEFPKITLIFKSIPSQLAKENKKFLFKVVKEGARAREYEDALQWLVNGQLVHKIYRCNKPNLPIAAYDDLSAFKIYLSDVGLLRRLSQLDPSAFIEGNRLFTEFKGALSENYVLQALVNQFEVTPRYWSQNNPPYEVDFLIQRANDIFPIEVKADTNTKATSLKKYKELFKEQTKLRVRFSLDNLRLDEDMLNIPLFLADKADKLISLALKQRQL</sequence>
<organism evidence="3 4">
    <name type="scientific">Succinivibrio faecicola</name>
    <dbReference type="NCBI Taxonomy" id="2820300"/>
    <lineage>
        <taxon>Bacteria</taxon>
        <taxon>Pseudomonadati</taxon>
        <taxon>Pseudomonadota</taxon>
        <taxon>Gammaproteobacteria</taxon>
        <taxon>Aeromonadales</taxon>
        <taxon>Succinivibrionaceae</taxon>
        <taxon>Succinivibrio</taxon>
    </lineage>
</organism>
<evidence type="ECO:0000259" key="2">
    <source>
        <dbReference type="Pfam" id="PF13635"/>
    </source>
</evidence>
<dbReference type="PANTHER" id="PTHR33295">
    <property type="entry name" value="ATPASE"/>
    <property type="match status" value="1"/>
</dbReference>
<dbReference type="RefSeq" id="WP_219938365.1">
    <property type="nucleotide sequence ID" value="NZ_JAGFNY010000060.1"/>
</dbReference>
<keyword evidence="4" id="KW-1185">Reference proteome</keyword>
<protein>
    <submittedName>
        <fullName evidence="3">ATP-binding protein</fullName>
    </submittedName>
</protein>
<evidence type="ECO:0000259" key="1">
    <source>
        <dbReference type="Pfam" id="PF13173"/>
    </source>
</evidence>
<dbReference type="Pfam" id="PF13635">
    <property type="entry name" value="DUF4143"/>
    <property type="match status" value="1"/>
</dbReference>
<dbReference type="EMBL" id="JAGFNY010000060">
    <property type="protein sequence ID" value="MBW7571124.1"/>
    <property type="molecule type" value="Genomic_DNA"/>
</dbReference>